<feature type="compositionally biased region" description="Low complexity" evidence="10">
    <location>
        <begin position="116"/>
        <end position="131"/>
    </location>
</feature>
<dbReference type="InterPro" id="IPR051045">
    <property type="entry name" value="TonB-dependent_transducer"/>
</dbReference>
<comment type="similarity">
    <text evidence="2">Belongs to the TonB family.</text>
</comment>
<evidence type="ECO:0000259" key="11">
    <source>
        <dbReference type="PROSITE" id="PS52015"/>
    </source>
</evidence>
<dbReference type="Pfam" id="PF03544">
    <property type="entry name" value="TonB_C"/>
    <property type="match status" value="1"/>
</dbReference>
<keyword evidence="7" id="KW-0653">Protein transport</keyword>
<dbReference type="Proteomes" id="UP000825886">
    <property type="component" value="Chromosome"/>
</dbReference>
<feature type="compositionally biased region" description="Polar residues" evidence="10">
    <location>
        <begin position="156"/>
        <end position="172"/>
    </location>
</feature>
<evidence type="ECO:0000256" key="1">
    <source>
        <dbReference type="ARBA" id="ARBA00004383"/>
    </source>
</evidence>
<evidence type="ECO:0000256" key="8">
    <source>
        <dbReference type="ARBA" id="ARBA00022989"/>
    </source>
</evidence>
<dbReference type="PANTHER" id="PTHR33446">
    <property type="entry name" value="PROTEIN TONB-RELATED"/>
    <property type="match status" value="1"/>
</dbReference>
<evidence type="ECO:0000313" key="12">
    <source>
        <dbReference type="EMBL" id="QZN95190.1"/>
    </source>
</evidence>
<evidence type="ECO:0000256" key="10">
    <source>
        <dbReference type="SAM" id="MobiDB-lite"/>
    </source>
</evidence>
<evidence type="ECO:0000256" key="9">
    <source>
        <dbReference type="ARBA" id="ARBA00023136"/>
    </source>
</evidence>
<keyword evidence="6" id="KW-0812">Transmembrane</keyword>
<feature type="region of interest" description="Disordered" evidence="10">
    <location>
        <begin position="71"/>
        <end position="193"/>
    </location>
</feature>
<dbReference type="EMBL" id="CP081864">
    <property type="protein sequence ID" value="QZN95190.1"/>
    <property type="molecule type" value="Genomic_DNA"/>
</dbReference>
<evidence type="ECO:0000256" key="7">
    <source>
        <dbReference type="ARBA" id="ARBA00022927"/>
    </source>
</evidence>
<name>A0ABX9AN51_9ENTR</name>
<keyword evidence="9" id="KW-0472">Membrane</keyword>
<proteinExistence type="inferred from homology"/>
<evidence type="ECO:0000256" key="2">
    <source>
        <dbReference type="ARBA" id="ARBA00006555"/>
    </source>
</evidence>
<organism evidence="12 13">
    <name type="scientific">Symbiopectobacterium purcellii</name>
    <dbReference type="NCBI Taxonomy" id="2871826"/>
    <lineage>
        <taxon>Bacteria</taxon>
        <taxon>Pseudomonadati</taxon>
        <taxon>Pseudomonadota</taxon>
        <taxon>Gammaproteobacteria</taxon>
        <taxon>Enterobacterales</taxon>
        <taxon>Enterobacteriaceae</taxon>
    </lineage>
</organism>
<keyword evidence="8" id="KW-1133">Transmembrane helix</keyword>
<dbReference type="PANTHER" id="PTHR33446:SF2">
    <property type="entry name" value="PROTEIN TONB"/>
    <property type="match status" value="1"/>
</dbReference>
<evidence type="ECO:0000313" key="13">
    <source>
        <dbReference type="Proteomes" id="UP000825886"/>
    </source>
</evidence>
<protein>
    <submittedName>
        <fullName evidence="12">Energy transducer TonB</fullName>
    </submittedName>
</protein>
<dbReference type="SUPFAM" id="SSF74653">
    <property type="entry name" value="TolA/TonB C-terminal domain"/>
    <property type="match status" value="1"/>
</dbReference>
<sequence>MVKASDVSGSKKSTQIYLSHRGDGAIGSRPAVAHGTLLWLLLHPPGISSAELPPMIAAKGEQSVMVDLTDTASASQAQESPPQPTPDPIPIEPEEPERVHVDEDAVTPPEPEQRVVSKPPVAKPTPVVKTKPIPRAVTKAAAPASTNNSSAPTDTLGETATGSNQAKGNPQGSRGGESVTPAVSGMQSLGNPAPDYPTLALRRRQEGSVTLRILVLENGKAGEVQVTASSQSTLLDNAAVQTVQQWRFIPAKRGNVAIKGYAIQTITFRLPK</sequence>
<gene>
    <name evidence="12" type="ORF">K6K13_18510</name>
</gene>
<accession>A0ABX9AN51</accession>
<dbReference type="InterPro" id="IPR037682">
    <property type="entry name" value="TonB_C"/>
</dbReference>
<dbReference type="Gene3D" id="3.30.1150.10">
    <property type="match status" value="1"/>
</dbReference>
<evidence type="ECO:0000256" key="4">
    <source>
        <dbReference type="ARBA" id="ARBA00022475"/>
    </source>
</evidence>
<evidence type="ECO:0000256" key="3">
    <source>
        <dbReference type="ARBA" id="ARBA00022448"/>
    </source>
</evidence>
<keyword evidence="5" id="KW-0997">Cell inner membrane</keyword>
<comment type="subcellular location">
    <subcellularLocation>
        <location evidence="1">Cell inner membrane</location>
        <topology evidence="1">Single-pass membrane protein</topology>
        <orientation evidence="1">Periplasmic side</orientation>
    </subcellularLocation>
</comment>
<feature type="compositionally biased region" description="Low complexity" evidence="10">
    <location>
        <begin position="140"/>
        <end position="153"/>
    </location>
</feature>
<evidence type="ECO:0000256" key="5">
    <source>
        <dbReference type="ARBA" id="ARBA00022519"/>
    </source>
</evidence>
<keyword evidence="13" id="KW-1185">Reference proteome</keyword>
<dbReference type="RefSeq" id="WP_222158297.1">
    <property type="nucleotide sequence ID" value="NZ_CP081864.1"/>
</dbReference>
<evidence type="ECO:0000256" key="6">
    <source>
        <dbReference type="ARBA" id="ARBA00022692"/>
    </source>
</evidence>
<dbReference type="NCBIfam" id="TIGR01352">
    <property type="entry name" value="tonB_Cterm"/>
    <property type="match status" value="1"/>
</dbReference>
<feature type="compositionally biased region" description="Pro residues" evidence="10">
    <location>
        <begin position="81"/>
        <end position="91"/>
    </location>
</feature>
<feature type="domain" description="TonB C-terminal" evidence="11">
    <location>
        <begin position="181"/>
        <end position="272"/>
    </location>
</feature>
<reference evidence="12 13" key="1">
    <citation type="submission" date="2021-08" db="EMBL/GenBank/DDBJ databases">
        <title>Culture and genomic analysis of Symbiopectobacterium purcellii sp. nov. gen. nov., isolated from the leafhopper Empoasca decipiens.</title>
        <authorList>
            <person name="Nadal-Jimenez P."/>
            <person name="Siozios S."/>
            <person name="Halliday N."/>
            <person name="Camara M."/>
            <person name="Hurst G.D.D."/>
        </authorList>
    </citation>
    <scope>NUCLEOTIDE SEQUENCE [LARGE SCALE GENOMIC DNA]</scope>
    <source>
        <strain evidence="12 13">SyEd1</strain>
    </source>
</reference>
<keyword evidence="4" id="KW-1003">Cell membrane</keyword>
<keyword evidence="3" id="KW-0813">Transport</keyword>
<dbReference type="PROSITE" id="PS52015">
    <property type="entry name" value="TONB_CTD"/>
    <property type="match status" value="1"/>
</dbReference>
<dbReference type="InterPro" id="IPR006260">
    <property type="entry name" value="TonB/TolA_C"/>
</dbReference>